<dbReference type="AlphaFoldDB" id="A0A819SU98"/>
<accession>A0A819SU98</accession>
<dbReference type="Proteomes" id="UP000663874">
    <property type="component" value="Unassembled WGS sequence"/>
</dbReference>
<sequence>MFFYFGDEELIIKDDNRKILFDDINSSTKVDSTGLREKKAHVQFIFCTHIHSQISQFIGEIQKTKYVDQLRLNLCNNQSILKLKSLTLINEKCFDL</sequence>
<gene>
    <name evidence="2" type="ORF">FNK824_LOCUS30157</name>
    <name evidence="1" type="ORF">SEV965_LOCUS28349</name>
</gene>
<dbReference type="EMBL" id="CAJOBE010009101">
    <property type="protein sequence ID" value="CAF4077282.1"/>
    <property type="molecule type" value="Genomic_DNA"/>
</dbReference>
<dbReference type="Proteomes" id="UP000663889">
    <property type="component" value="Unassembled WGS sequence"/>
</dbReference>
<proteinExistence type="predicted"/>
<evidence type="ECO:0000313" key="3">
    <source>
        <dbReference type="Proteomes" id="UP000663874"/>
    </source>
</evidence>
<name>A0A819SU98_9BILA</name>
<protein>
    <submittedName>
        <fullName evidence="2">Uncharacterized protein</fullName>
    </submittedName>
</protein>
<reference evidence="2" key="1">
    <citation type="submission" date="2021-02" db="EMBL/GenBank/DDBJ databases">
        <authorList>
            <person name="Nowell W R."/>
        </authorList>
    </citation>
    <scope>NUCLEOTIDE SEQUENCE</scope>
</reference>
<evidence type="ECO:0000313" key="2">
    <source>
        <dbReference type="EMBL" id="CAF4077282.1"/>
    </source>
</evidence>
<comment type="caution">
    <text evidence="2">The sequence shown here is derived from an EMBL/GenBank/DDBJ whole genome shotgun (WGS) entry which is preliminary data.</text>
</comment>
<evidence type="ECO:0000313" key="1">
    <source>
        <dbReference type="EMBL" id="CAF1341127.1"/>
    </source>
</evidence>
<organism evidence="2 3">
    <name type="scientific">Rotaria sordida</name>
    <dbReference type="NCBI Taxonomy" id="392033"/>
    <lineage>
        <taxon>Eukaryota</taxon>
        <taxon>Metazoa</taxon>
        <taxon>Spiralia</taxon>
        <taxon>Gnathifera</taxon>
        <taxon>Rotifera</taxon>
        <taxon>Eurotatoria</taxon>
        <taxon>Bdelloidea</taxon>
        <taxon>Philodinida</taxon>
        <taxon>Philodinidae</taxon>
        <taxon>Rotaria</taxon>
    </lineage>
</organism>
<dbReference type="EMBL" id="CAJNOU010002682">
    <property type="protein sequence ID" value="CAF1341127.1"/>
    <property type="molecule type" value="Genomic_DNA"/>
</dbReference>